<keyword evidence="2" id="KW-0539">Nucleus</keyword>
<dbReference type="GO" id="GO:0000976">
    <property type="term" value="F:transcription cis-regulatory region binding"/>
    <property type="evidence" value="ECO:0007669"/>
    <property type="project" value="TreeGrafter"/>
</dbReference>
<dbReference type="PANTHER" id="PTHR37534:SF9">
    <property type="entry name" value="ZN(II)2CYS6 TRANSCRIPTION FACTOR (EUROFUNG)"/>
    <property type="match status" value="1"/>
</dbReference>
<sequence length="649" mass="72068">MNGDDSGDENSLKGFYAYKNTFDEDTIWMDIPKNVTFINTTNPYLDLCTPDFGSMSASSMESPAPFEPRPLPTCRTSSNFHSHPSTPSSMELGYGPTSVPICYTPELETLPPLMQSAPTSAVGTPISPPVSLCNRRVHPIMDCSATPPPIDPQPNSPYDPSADCMPRTSSIASSRRSSSRLDAGESLIEKDHEIAFLLRWFSEGPGYWMDFFDLGTYFASYVPVKARENQLLKYAAVACAAKALARVQEGKPVMGGSVTRRARMELYPDASLVDWKHKAAVFYDNAVSLLLQALKNNASTTPDDSDCELRQHIVDIAYGYDVQAPKRRQTSSNATFVSNADELLAASAILCVYEFLDTSVSEWAKHLNGAKSLLVLAQERMMPLQMPTPSSTMSTAHYNFISKARRAIFWNIARQDMLAAFINKTHTRLDTEDFSLWKEAGLLLDEQGFILPSNTTESGYPDDGESIMREDLICNALVWLMAKLVNFMAAGDELSTDSMGISCVGVPQRTLLDYWFSLRKQFEAWHDGLPITFQPSARVPPSRILGRLLNGDNESMFTEVWYSIPMCASTMQTYHMSQILLYMNKPHESTQGRSTVCARLNSYYSVLAACQKHSREIVGISLARSDEAVRIHSVQPLFTAGQCLSDVRA</sequence>
<dbReference type="Proteomes" id="UP000676310">
    <property type="component" value="Unassembled WGS sequence"/>
</dbReference>
<dbReference type="PANTHER" id="PTHR37534">
    <property type="entry name" value="TRANSCRIPTIONAL ACTIVATOR PROTEIN UGA3"/>
    <property type="match status" value="1"/>
</dbReference>
<gene>
    <name evidence="4" type="ORF">ALTATR162_LOCUS7020</name>
</gene>
<accession>A0A8J2I4C7</accession>
<feature type="compositionally biased region" description="Pro residues" evidence="3">
    <location>
        <begin position="146"/>
        <end position="157"/>
    </location>
</feature>
<dbReference type="CDD" id="cd12148">
    <property type="entry name" value="fungal_TF_MHR"/>
    <property type="match status" value="1"/>
</dbReference>
<proteinExistence type="predicted"/>
<dbReference type="Pfam" id="PF11951">
    <property type="entry name" value="Fungal_trans_2"/>
    <property type="match status" value="1"/>
</dbReference>
<dbReference type="AlphaFoldDB" id="A0A8J2I4C7"/>
<dbReference type="GO" id="GO:0045944">
    <property type="term" value="P:positive regulation of transcription by RNA polymerase II"/>
    <property type="evidence" value="ECO:0007669"/>
    <property type="project" value="TreeGrafter"/>
</dbReference>
<evidence type="ECO:0000256" key="2">
    <source>
        <dbReference type="ARBA" id="ARBA00023242"/>
    </source>
</evidence>
<dbReference type="OrthoDB" id="5418899at2759"/>
<feature type="region of interest" description="Disordered" evidence="3">
    <location>
        <begin position="146"/>
        <end position="177"/>
    </location>
</feature>
<feature type="compositionally biased region" description="Low complexity" evidence="3">
    <location>
        <begin position="167"/>
        <end position="176"/>
    </location>
</feature>
<dbReference type="EMBL" id="CAJRGZ010000021">
    <property type="protein sequence ID" value="CAG5169278.1"/>
    <property type="molecule type" value="Genomic_DNA"/>
</dbReference>
<organism evidence="4 5">
    <name type="scientific">Alternaria atra</name>
    <dbReference type="NCBI Taxonomy" id="119953"/>
    <lineage>
        <taxon>Eukaryota</taxon>
        <taxon>Fungi</taxon>
        <taxon>Dikarya</taxon>
        <taxon>Ascomycota</taxon>
        <taxon>Pezizomycotina</taxon>
        <taxon>Dothideomycetes</taxon>
        <taxon>Pleosporomycetidae</taxon>
        <taxon>Pleosporales</taxon>
        <taxon>Pleosporineae</taxon>
        <taxon>Pleosporaceae</taxon>
        <taxon>Alternaria</taxon>
        <taxon>Alternaria sect. Ulocladioides</taxon>
    </lineage>
</organism>
<evidence type="ECO:0000256" key="3">
    <source>
        <dbReference type="SAM" id="MobiDB-lite"/>
    </source>
</evidence>
<dbReference type="InterPro" id="IPR021858">
    <property type="entry name" value="Fun_TF"/>
</dbReference>
<protein>
    <recommendedName>
        <fullName evidence="6">Transcription factor domain-containing protein</fullName>
    </recommendedName>
</protein>
<comment type="subcellular location">
    <subcellularLocation>
        <location evidence="1">Nucleus</location>
    </subcellularLocation>
</comment>
<keyword evidence="5" id="KW-1185">Reference proteome</keyword>
<name>A0A8J2I4C7_9PLEO</name>
<evidence type="ECO:0000256" key="1">
    <source>
        <dbReference type="ARBA" id="ARBA00004123"/>
    </source>
</evidence>
<comment type="caution">
    <text evidence="4">The sequence shown here is derived from an EMBL/GenBank/DDBJ whole genome shotgun (WGS) entry which is preliminary data.</text>
</comment>
<evidence type="ECO:0000313" key="4">
    <source>
        <dbReference type="EMBL" id="CAG5169278.1"/>
    </source>
</evidence>
<dbReference type="GO" id="GO:0005634">
    <property type="term" value="C:nucleus"/>
    <property type="evidence" value="ECO:0007669"/>
    <property type="project" value="UniProtKB-SubCell"/>
</dbReference>
<dbReference type="GeneID" id="67018975"/>
<dbReference type="RefSeq" id="XP_043170581.1">
    <property type="nucleotide sequence ID" value="XM_043314646.1"/>
</dbReference>
<evidence type="ECO:0008006" key="6">
    <source>
        <dbReference type="Google" id="ProtNLM"/>
    </source>
</evidence>
<reference evidence="4" key="1">
    <citation type="submission" date="2021-05" db="EMBL/GenBank/DDBJ databases">
        <authorList>
            <person name="Stam R."/>
        </authorList>
    </citation>
    <scope>NUCLEOTIDE SEQUENCE</scope>
    <source>
        <strain evidence="4">CS162</strain>
    </source>
</reference>
<dbReference type="GO" id="GO:0003700">
    <property type="term" value="F:DNA-binding transcription factor activity"/>
    <property type="evidence" value="ECO:0007669"/>
    <property type="project" value="TreeGrafter"/>
</dbReference>
<evidence type="ECO:0000313" key="5">
    <source>
        <dbReference type="Proteomes" id="UP000676310"/>
    </source>
</evidence>